<dbReference type="InterPro" id="IPR052906">
    <property type="entry name" value="Type_IV_Methyl-Rstrct_Enzyme"/>
</dbReference>
<evidence type="ECO:0000313" key="3">
    <source>
        <dbReference type="Proteomes" id="UP001597452"/>
    </source>
</evidence>
<dbReference type="SUPFAM" id="SSF52980">
    <property type="entry name" value="Restriction endonuclease-like"/>
    <property type="match status" value="1"/>
</dbReference>
<feature type="domain" description="Restriction endonuclease type IV Mrr" evidence="1">
    <location>
        <begin position="73"/>
        <end position="179"/>
    </location>
</feature>
<dbReference type="Proteomes" id="UP001597452">
    <property type="component" value="Unassembled WGS sequence"/>
</dbReference>
<organism evidence="2 3">
    <name type="scientific">Piscibacillus salipiscarius</name>
    <dbReference type="NCBI Taxonomy" id="299480"/>
    <lineage>
        <taxon>Bacteria</taxon>
        <taxon>Bacillati</taxon>
        <taxon>Bacillota</taxon>
        <taxon>Bacilli</taxon>
        <taxon>Bacillales</taxon>
        <taxon>Bacillaceae</taxon>
        <taxon>Piscibacillus</taxon>
    </lineage>
</organism>
<dbReference type="Gene3D" id="3.40.1350.10">
    <property type="match status" value="1"/>
</dbReference>
<keyword evidence="2" id="KW-0378">Hydrolase</keyword>
<accession>A0ABW5Q796</accession>
<comment type="caution">
    <text evidence="2">The sequence shown here is derived from an EMBL/GenBank/DDBJ whole genome shotgun (WGS) entry which is preliminary data.</text>
</comment>
<keyword evidence="2" id="KW-0255">Endonuclease</keyword>
<sequence>MLVVLQLVLIGVLMWFLRKEQKDKDANAARKIEQSEEIKKTIAMGLAYRFNYPRSRNEDDEIVFEGGTDLFLKQTPLEFEDFVARILKKHLGGNIYTTPESDDHGIDFEHYLEGELYLGQVNVFKDNIGAGPIAVLHSNMIKSGAKGGYVITTSGFTDSAREYASELDIELIDGTTLVNYWLDTMDSHVYETDGELA</sequence>
<dbReference type="GO" id="GO:0004519">
    <property type="term" value="F:endonuclease activity"/>
    <property type="evidence" value="ECO:0007669"/>
    <property type="project" value="UniProtKB-KW"/>
</dbReference>
<dbReference type="InterPro" id="IPR011856">
    <property type="entry name" value="tRNA_endonuc-like_dom_sf"/>
</dbReference>
<dbReference type="Pfam" id="PF04471">
    <property type="entry name" value="Mrr_cat"/>
    <property type="match status" value="1"/>
</dbReference>
<keyword evidence="2" id="KW-0540">Nuclease</keyword>
<dbReference type="PANTHER" id="PTHR30015:SF7">
    <property type="entry name" value="TYPE IV METHYL-DIRECTED RESTRICTION ENZYME ECOKMRR"/>
    <property type="match status" value="1"/>
</dbReference>
<keyword evidence="3" id="KW-1185">Reference proteome</keyword>
<dbReference type="InterPro" id="IPR011335">
    <property type="entry name" value="Restrct_endonuc-II-like"/>
</dbReference>
<proteinExistence type="predicted"/>
<dbReference type="InterPro" id="IPR007560">
    <property type="entry name" value="Restrct_endonuc_IV_Mrr"/>
</dbReference>
<dbReference type="EMBL" id="JBHUMZ010000011">
    <property type="protein sequence ID" value="MFD2637839.1"/>
    <property type="molecule type" value="Genomic_DNA"/>
</dbReference>
<evidence type="ECO:0000259" key="1">
    <source>
        <dbReference type="Pfam" id="PF04471"/>
    </source>
</evidence>
<gene>
    <name evidence="2" type="ORF">ACFSW4_02980</name>
</gene>
<dbReference type="PANTHER" id="PTHR30015">
    <property type="entry name" value="MRR RESTRICTION SYSTEM PROTEIN"/>
    <property type="match status" value="1"/>
</dbReference>
<reference evidence="3" key="1">
    <citation type="journal article" date="2019" name="Int. J. Syst. Evol. Microbiol.">
        <title>The Global Catalogue of Microorganisms (GCM) 10K type strain sequencing project: providing services to taxonomists for standard genome sequencing and annotation.</title>
        <authorList>
            <consortium name="The Broad Institute Genomics Platform"/>
            <consortium name="The Broad Institute Genome Sequencing Center for Infectious Disease"/>
            <person name="Wu L."/>
            <person name="Ma J."/>
        </authorList>
    </citation>
    <scope>NUCLEOTIDE SEQUENCE [LARGE SCALE GENOMIC DNA]</scope>
    <source>
        <strain evidence="3">TISTR 1571</strain>
    </source>
</reference>
<protein>
    <submittedName>
        <fullName evidence="2">Restriction endonuclease</fullName>
    </submittedName>
</protein>
<name>A0ABW5Q796_9BACI</name>
<evidence type="ECO:0000313" key="2">
    <source>
        <dbReference type="EMBL" id="MFD2637839.1"/>
    </source>
</evidence>